<dbReference type="OMA" id="KFVHAIT"/>
<keyword evidence="1" id="KW-1133">Transmembrane helix</keyword>
<dbReference type="EMBL" id="JH432088">
    <property type="status" value="NOT_ANNOTATED_CDS"/>
    <property type="molecule type" value="Genomic_DNA"/>
</dbReference>
<dbReference type="PANTHER" id="PTHR14684:SF2">
    <property type="entry name" value="THIOREDOXIN DOMAIN-CONTAINING PROTEIN 15"/>
    <property type="match status" value="1"/>
</dbReference>
<keyword evidence="1" id="KW-0472">Membrane</keyword>
<name>T1JD07_STRMM</name>
<feature type="chain" id="PRO_5005712194" description="Thioredoxin domain-containing protein" evidence="2">
    <location>
        <begin position="21"/>
        <end position="282"/>
    </location>
</feature>
<keyword evidence="2" id="KW-0732">Signal</keyword>
<dbReference type="GO" id="GO:0060271">
    <property type="term" value="P:cilium assembly"/>
    <property type="evidence" value="ECO:0007669"/>
    <property type="project" value="TreeGrafter"/>
</dbReference>
<evidence type="ECO:0000313" key="5">
    <source>
        <dbReference type="Proteomes" id="UP000014500"/>
    </source>
</evidence>
<dbReference type="EnsemblMetazoa" id="SMAR011686-RA">
    <property type="protein sequence ID" value="SMAR011686-PA"/>
    <property type="gene ID" value="SMAR011686"/>
</dbReference>
<feature type="domain" description="Thioredoxin" evidence="3">
    <location>
        <begin position="118"/>
        <end position="202"/>
    </location>
</feature>
<reference evidence="4" key="2">
    <citation type="submission" date="2015-02" db="UniProtKB">
        <authorList>
            <consortium name="EnsemblMetazoa"/>
        </authorList>
    </citation>
    <scope>IDENTIFICATION</scope>
</reference>
<keyword evidence="5" id="KW-1185">Reference proteome</keyword>
<dbReference type="Pfam" id="PF00085">
    <property type="entry name" value="Thioredoxin"/>
    <property type="match status" value="1"/>
</dbReference>
<dbReference type="PhylomeDB" id="T1JD07"/>
<reference evidence="5" key="1">
    <citation type="submission" date="2011-05" db="EMBL/GenBank/DDBJ databases">
        <authorList>
            <person name="Richards S.R."/>
            <person name="Qu J."/>
            <person name="Jiang H."/>
            <person name="Jhangiani S.N."/>
            <person name="Agravi P."/>
            <person name="Goodspeed R."/>
            <person name="Gross S."/>
            <person name="Mandapat C."/>
            <person name="Jackson L."/>
            <person name="Mathew T."/>
            <person name="Pu L."/>
            <person name="Thornton R."/>
            <person name="Saada N."/>
            <person name="Wilczek-Boney K.B."/>
            <person name="Lee S."/>
            <person name="Kovar C."/>
            <person name="Wu Y."/>
            <person name="Scherer S.E."/>
            <person name="Worley K.C."/>
            <person name="Muzny D.M."/>
            <person name="Gibbs R."/>
        </authorList>
    </citation>
    <scope>NUCLEOTIDE SEQUENCE</scope>
    <source>
        <strain evidence="5">Brora</strain>
    </source>
</reference>
<accession>T1JD07</accession>
<dbReference type="eggNOG" id="KOG2640">
    <property type="taxonomic scope" value="Eukaryota"/>
</dbReference>
<dbReference type="SUPFAM" id="SSF52833">
    <property type="entry name" value="Thioredoxin-like"/>
    <property type="match status" value="1"/>
</dbReference>
<dbReference type="Proteomes" id="UP000014500">
    <property type="component" value="Unassembled WGS sequence"/>
</dbReference>
<dbReference type="STRING" id="126957.T1JD07"/>
<dbReference type="InterPro" id="IPR036249">
    <property type="entry name" value="Thioredoxin-like_sf"/>
</dbReference>
<dbReference type="PANTHER" id="PTHR14684">
    <property type="entry name" value="THIOREDOXIN DOMAIN-CONTAINING PROTEIN 15"/>
    <property type="match status" value="1"/>
</dbReference>
<protein>
    <recommendedName>
        <fullName evidence="3">Thioredoxin domain-containing protein</fullName>
    </recommendedName>
</protein>
<keyword evidence="1" id="KW-0812">Transmembrane</keyword>
<evidence type="ECO:0000259" key="3">
    <source>
        <dbReference type="Pfam" id="PF00085"/>
    </source>
</evidence>
<dbReference type="HOGENOM" id="CLU_050221_2_0_1"/>
<dbReference type="Gene3D" id="3.40.30.10">
    <property type="entry name" value="Glutaredoxin"/>
    <property type="match status" value="1"/>
</dbReference>
<evidence type="ECO:0000256" key="2">
    <source>
        <dbReference type="SAM" id="SignalP"/>
    </source>
</evidence>
<dbReference type="InterPro" id="IPR013766">
    <property type="entry name" value="Thioredoxin_domain"/>
</dbReference>
<dbReference type="AlphaFoldDB" id="T1JD07"/>
<dbReference type="InterPro" id="IPR042418">
    <property type="entry name" value="TXNDC15"/>
</dbReference>
<feature type="signal peptide" evidence="2">
    <location>
        <begin position="1"/>
        <end position="20"/>
    </location>
</feature>
<proteinExistence type="predicted"/>
<evidence type="ECO:0000313" key="4">
    <source>
        <dbReference type="EnsemblMetazoa" id="SMAR011686-PA"/>
    </source>
</evidence>
<evidence type="ECO:0000256" key="1">
    <source>
        <dbReference type="SAM" id="Phobius"/>
    </source>
</evidence>
<organism evidence="4 5">
    <name type="scientific">Strigamia maritima</name>
    <name type="common">European centipede</name>
    <name type="synonym">Geophilus maritimus</name>
    <dbReference type="NCBI Taxonomy" id="126957"/>
    <lineage>
        <taxon>Eukaryota</taxon>
        <taxon>Metazoa</taxon>
        <taxon>Ecdysozoa</taxon>
        <taxon>Arthropoda</taxon>
        <taxon>Myriapoda</taxon>
        <taxon>Chilopoda</taxon>
        <taxon>Pleurostigmophora</taxon>
        <taxon>Geophilomorpha</taxon>
        <taxon>Linotaeniidae</taxon>
        <taxon>Strigamia</taxon>
    </lineage>
</organism>
<dbReference type="GO" id="GO:0005929">
    <property type="term" value="C:cilium"/>
    <property type="evidence" value="ECO:0007669"/>
    <property type="project" value="TreeGrafter"/>
</dbReference>
<sequence length="282" mass="31005">MKNIIINLCICLVVLGYVGGVGETETEKLLESDVNPAIIPISNENEVNDEILENATMPAVASVSLVNETVVIEENVNITTKATKVDCKARELSVDENPTVFIVNSSVMLGAVVPETNISANECALVLFFAPWCHFSALAAPHFNALARLYPTFHLFAINAIKFNGLNTRYGIAAVPTLVLFHNGRAIAKFNETVYSLDNFVQFVGKYTSSQTDGIINVTSADFFGPLPSTPSNETDYVLIIVWTFIFACATFGFVKSTFCCRIVEVIRNNWREAEAQHEHVE</sequence>
<feature type="transmembrane region" description="Helical" evidence="1">
    <location>
        <begin position="237"/>
        <end position="255"/>
    </location>
</feature>